<dbReference type="InterPro" id="IPR012899">
    <property type="entry name" value="LTXXQ"/>
</dbReference>
<reference evidence="4 5" key="2">
    <citation type="journal article" date="2011" name="Stand. Genomic Sci.">
        <title>Complete genome sequence of Isosphaera pallida type strain (IS1B).</title>
        <authorList>
            <consortium name="US DOE Joint Genome Institute (JGI-PGF)"/>
            <person name="Goker M."/>
            <person name="Cleland D."/>
            <person name="Saunders E."/>
            <person name="Lapidus A."/>
            <person name="Nolan M."/>
            <person name="Lucas S."/>
            <person name="Hammon N."/>
            <person name="Deshpande S."/>
            <person name="Cheng J.F."/>
            <person name="Tapia R."/>
            <person name="Han C."/>
            <person name="Goodwin L."/>
            <person name="Pitluck S."/>
            <person name="Liolios K."/>
            <person name="Pagani I."/>
            <person name="Ivanova N."/>
            <person name="Mavromatis K."/>
            <person name="Pati A."/>
            <person name="Chen A."/>
            <person name="Palaniappan K."/>
            <person name="Land M."/>
            <person name="Hauser L."/>
            <person name="Chang Y.J."/>
            <person name="Jeffries C.D."/>
            <person name="Detter J.C."/>
            <person name="Beck B."/>
            <person name="Woyke T."/>
            <person name="Bristow J."/>
            <person name="Eisen J.A."/>
            <person name="Markowitz V."/>
            <person name="Hugenholtz P."/>
            <person name="Kyrpides N.C."/>
            <person name="Klenk H.P."/>
        </authorList>
    </citation>
    <scope>NUCLEOTIDE SEQUENCE [LARGE SCALE GENOMIC DNA]</scope>
    <source>
        <strain evidence="5">ATCC 43644 / DSM 9630 / IS1B</strain>
    </source>
</reference>
<evidence type="ECO:0000256" key="2">
    <source>
        <dbReference type="SAM" id="MobiDB-lite"/>
    </source>
</evidence>
<organism evidence="4 5">
    <name type="scientific">Isosphaera pallida (strain ATCC 43644 / DSM 9630 / IS1B)</name>
    <dbReference type="NCBI Taxonomy" id="575540"/>
    <lineage>
        <taxon>Bacteria</taxon>
        <taxon>Pseudomonadati</taxon>
        <taxon>Planctomycetota</taxon>
        <taxon>Planctomycetia</taxon>
        <taxon>Isosphaerales</taxon>
        <taxon>Isosphaeraceae</taxon>
        <taxon>Isosphaera</taxon>
    </lineage>
</organism>
<dbReference type="Proteomes" id="UP000008631">
    <property type="component" value="Chromosome"/>
</dbReference>
<sequence length="368" mass="41762">MKRYGISRWIQAVALVAATMLTLSTVLAQPPRGERGDREGMRGGRGDFGGFRGGDRGPGGMGDFGGMFGGPGGDRAARNWMMNMGDRALRNPFEPISLADLIRYPAVREEIKFTDEQQKKWEEASKDVNQRQRDMMTERMRQMREQGGAAGGPEAWRAMMEQGRAQMQQFRQESEKILRSILTKDQVRRLEQIAIQRQGPPALVRDDVARAVGLLPPQQMNIRQIVETGRTRERSAMEAQMKTRMEQMKAIGDRVRDLDREERGNVFRQEFEKARPELEKAMSEVEKTREEINAAILKVLNRNQKKSWERLQGAPFDMSKLTLRSVVDVAERNAREGQDAKPAAAEADEPAPVEEAPKKVSSRIRRPN</sequence>
<dbReference type="KEGG" id="ipa:Isop_3411"/>
<evidence type="ECO:0000256" key="1">
    <source>
        <dbReference type="SAM" id="Coils"/>
    </source>
</evidence>
<evidence type="ECO:0000256" key="3">
    <source>
        <dbReference type="SAM" id="SignalP"/>
    </source>
</evidence>
<feature type="region of interest" description="Disordered" evidence="2">
    <location>
        <begin position="30"/>
        <end position="56"/>
    </location>
</feature>
<dbReference type="AlphaFoldDB" id="E8R6R7"/>
<dbReference type="RefSeq" id="WP_013566257.1">
    <property type="nucleotide sequence ID" value="NC_014962.1"/>
</dbReference>
<keyword evidence="1" id="KW-0175">Coiled coil</keyword>
<dbReference type="EMBL" id="CP002353">
    <property type="protein sequence ID" value="ADV63969.1"/>
    <property type="molecule type" value="Genomic_DNA"/>
</dbReference>
<evidence type="ECO:0000313" key="4">
    <source>
        <dbReference type="EMBL" id="ADV63969.1"/>
    </source>
</evidence>
<feature type="coiled-coil region" evidence="1">
    <location>
        <begin position="268"/>
        <end position="298"/>
    </location>
</feature>
<feature type="compositionally biased region" description="Gly residues" evidence="2">
    <location>
        <begin position="46"/>
        <end position="56"/>
    </location>
</feature>
<evidence type="ECO:0000313" key="5">
    <source>
        <dbReference type="Proteomes" id="UP000008631"/>
    </source>
</evidence>
<accession>E8R6R7</accession>
<dbReference type="InParanoid" id="E8R6R7"/>
<feature type="signal peptide" evidence="3">
    <location>
        <begin position="1"/>
        <end position="28"/>
    </location>
</feature>
<gene>
    <name evidence="4" type="ordered locus">Isop_3411</name>
</gene>
<keyword evidence="3" id="KW-0732">Signal</keyword>
<proteinExistence type="predicted"/>
<protein>
    <submittedName>
        <fullName evidence="4">Uncharacterized protein</fullName>
    </submittedName>
</protein>
<name>E8R6R7_ISOPI</name>
<reference key="1">
    <citation type="submission" date="2010-11" db="EMBL/GenBank/DDBJ databases">
        <title>The complete sequence of chromosome of Isophaera pallida ATCC 43644.</title>
        <authorList>
            <consortium name="US DOE Joint Genome Institute (JGI-PGF)"/>
            <person name="Lucas S."/>
            <person name="Copeland A."/>
            <person name="Lapidus A."/>
            <person name="Bruce D."/>
            <person name="Goodwin L."/>
            <person name="Pitluck S."/>
            <person name="Kyrpides N."/>
            <person name="Mavromatis K."/>
            <person name="Pagani I."/>
            <person name="Ivanova N."/>
            <person name="Saunders E."/>
            <person name="Brettin T."/>
            <person name="Detter J.C."/>
            <person name="Han C."/>
            <person name="Tapia R."/>
            <person name="Land M."/>
            <person name="Hauser L."/>
            <person name="Markowitz V."/>
            <person name="Cheng J.-F."/>
            <person name="Hugenholtz P."/>
            <person name="Woyke T."/>
            <person name="Wu D."/>
            <person name="Eisen J.A."/>
        </authorList>
    </citation>
    <scope>NUCLEOTIDE SEQUENCE</scope>
    <source>
        <strain>ATCC 43644</strain>
    </source>
</reference>
<feature type="compositionally biased region" description="Basic and acidic residues" evidence="2">
    <location>
        <begin position="32"/>
        <end position="45"/>
    </location>
</feature>
<dbReference type="GO" id="GO:0042597">
    <property type="term" value="C:periplasmic space"/>
    <property type="evidence" value="ECO:0007669"/>
    <property type="project" value="InterPro"/>
</dbReference>
<dbReference type="Pfam" id="PF07813">
    <property type="entry name" value="LTXXQ"/>
    <property type="match status" value="1"/>
</dbReference>
<feature type="region of interest" description="Disordered" evidence="2">
    <location>
        <begin position="332"/>
        <end position="368"/>
    </location>
</feature>
<feature type="chain" id="PRO_5003229500" evidence="3">
    <location>
        <begin position="29"/>
        <end position="368"/>
    </location>
</feature>
<keyword evidence="5" id="KW-1185">Reference proteome</keyword>
<dbReference type="HOGENOM" id="CLU_751800_0_0_0"/>